<evidence type="ECO:0000259" key="11">
    <source>
        <dbReference type="Pfam" id="PF14748"/>
    </source>
</evidence>
<gene>
    <name evidence="6" type="primary">proC</name>
    <name evidence="12" type="ORF">RU87_GL001421</name>
</gene>
<dbReference type="PANTHER" id="PTHR11645:SF0">
    <property type="entry name" value="PYRROLINE-5-CARBOXYLATE REDUCTASE 3"/>
    <property type="match status" value="1"/>
</dbReference>
<organism evidence="12 13">
    <name type="scientific">Pseudolactococcus plantarum</name>
    <dbReference type="NCBI Taxonomy" id="1365"/>
    <lineage>
        <taxon>Bacteria</taxon>
        <taxon>Bacillati</taxon>
        <taxon>Bacillota</taxon>
        <taxon>Bacilli</taxon>
        <taxon>Lactobacillales</taxon>
        <taxon>Streptococcaceae</taxon>
        <taxon>Pseudolactococcus</taxon>
    </lineage>
</organism>
<keyword evidence="4 6" id="KW-0560">Oxidoreductase</keyword>
<feature type="binding site" evidence="8">
    <location>
        <begin position="65"/>
        <end position="68"/>
    </location>
    <ligand>
        <name>NADP(+)</name>
        <dbReference type="ChEBI" id="CHEBI:58349"/>
    </ligand>
</feature>
<evidence type="ECO:0000256" key="3">
    <source>
        <dbReference type="ARBA" id="ARBA00022857"/>
    </source>
</evidence>
<keyword evidence="6" id="KW-0963">Cytoplasm</keyword>
<dbReference type="PANTHER" id="PTHR11645">
    <property type="entry name" value="PYRROLINE-5-CARBOXYLATE REDUCTASE"/>
    <property type="match status" value="1"/>
</dbReference>
<dbReference type="PROSITE" id="PS00521">
    <property type="entry name" value="P5CR"/>
    <property type="match status" value="1"/>
</dbReference>
<comment type="function">
    <text evidence="5 6">Catalyzes the reduction of 1-pyrroline-5-carboxylate (PCA) to L-proline.</text>
</comment>
<feature type="binding site" evidence="8">
    <location>
        <begin position="7"/>
        <end position="12"/>
    </location>
    <ligand>
        <name>NADP(+)</name>
        <dbReference type="ChEBI" id="CHEBI:58349"/>
    </ligand>
</feature>
<dbReference type="HAMAP" id="MF_01925">
    <property type="entry name" value="P5C_reductase"/>
    <property type="match status" value="1"/>
</dbReference>
<evidence type="ECO:0000256" key="2">
    <source>
        <dbReference type="ARBA" id="ARBA00022650"/>
    </source>
</evidence>
<dbReference type="SUPFAM" id="SSF51735">
    <property type="entry name" value="NAD(P)-binding Rossmann-fold domains"/>
    <property type="match status" value="1"/>
</dbReference>
<dbReference type="Proteomes" id="UP000242246">
    <property type="component" value="Unassembled WGS sequence"/>
</dbReference>
<dbReference type="InterPro" id="IPR029036">
    <property type="entry name" value="P5CR_dimer"/>
</dbReference>
<keyword evidence="2 6" id="KW-0641">Proline biosynthesis</keyword>
<dbReference type="InterPro" id="IPR000304">
    <property type="entry name" value="Pyrroline-COOH_reductase"/>
</dbReference>
<comment type="similarity">
    <text evidence="1 6 9">Belongs to the pyrroline-5-carboxylate reductase family.</text>
</comment>
<comment type="catalytic activity">
    <reaction evidence="6 9">
        <text>L-proline + NADP(+) = (S)-1-pyrroline-5-carboxylate + NADPH + 2 H(+)</text>
        <dbReference type="Rhea" id="RHEA:14109"/>
        <dbReference type="ChEBI" id="CHEBI:15378"/>
        <dbReference type="ChEBI" id="CHEBI:17388"/>
        <dbReference type="ChEBI" id="CHEBI:57783"/>
        <dbReference type="ChEBI" id="CHEBI:58349"/>
        <dbReference type="ChEBI" id="CHEBI:60039"/>
        <dbReference type="EC" id="1.5.1.2"/>
    </reaction>
</comment>
<keyword evidence="6 9" id="KW-0028">Amino-acid biosynthesis</keyword>
<dbReference type="GO" id="GO:0004735">
    <property type="term" value="F:pyrroline-5-carboxylate reductase activity"/>
    <property type="evidence" value="ECO:0007669"/>
    <property type="project" value="UniProtKB-UniRule"/>
</dbReference>
<dbReference type="GO" id="GO:0005737">
    <property type="term" value="C:cytoplasm"/>
    <property type="evidence" value="ECO:0007669"/>
    <property type="project" value="UniProtKB-SubCell"/>
</dbReference>
<comment type="pathway">
    <text evidence="6 9">Amino-acid biosynthesis; L-proline biosynthesis; L-proline from L-glutamate 5-semialdehyde: step 1/1.</text>
</comment>
<dbReference type="Gene3D" id="3.40.50.720">
    <property type="entry name" value="NAD(P)-binding Rossmann-like Domain"/>
    <property type="match status" value="1"/>
</dbReference>
<dbReference type="EMBL" id="JXJX01000006">
    <property type="protein sequence ID" value="PCS06961.1"/>
    <property type="molecule type" value="Genomic_DNA"/>
</dbReference>
<evidence type="ECO:0000256" key="4">
    <source>
        <dbReference type="ARBA" id="ARBA00023002"/>
    </source>
</evidence>
<comment type="caution">
    <text evidence="12">The sequence shown here is derived from an EMBL/GenBank/DDBJ whole genome shotgun (WGS) entry which is preliminary data.</text>
</comment>
<dbReference type="Pfam" id="PF14748">
    <property type="entry name" value="P5CR_dimer"/>
    <property type="match status" value="1"/>
</dbReference>
<dbReference type="AlphaFoldDB" id="A0A2A5S0F5"/>
<comment type="catalytic activity">
    <reaction evidence="6">
        <text>L-proline + NAD(+) = (S)-1-pyrroline-5-carboxylate + NADH + 2 H(+)</text>
        <dbReference type="Rhea" id="RHEA:14105"/>
        <dbReference type="ChEBI" id="CHEBI:15378"/>
        <dbReference type="ChEBI" id="CHEBI:17388"/>
        <dbReference type="ChEBI" id="CHEBI:57540"/>
        <dbReference type="ChEBI" id="CHEBI:57945"/>
        <dbReference type="ChEBI" id="CHEBI:60039"/>
        <dbReference type="EC" id="1.5.1.2"/>
    </reaction>
</comment>
<evidence type="ECO:0000256" key="7">
    <source>
        <dbReference type="NCBIfam" id="TIGR00112"/>
    </source>
</evidence>
<comment type="subcellular location">
    <subcellularLocation>
        <location evidence="6">Cytoplasm</location>
    </subcellularLocation>
</comment>
<dbReference type="Pfam" id="PF03807">
    <property type="entry name" value="F420_oxidored"/>
    <property type="match status" value="1"/>
</dbReference>
<accession>A0A2A5S0F5</accession>
<dbReference type="Gene3D" id="1.10.3730.10">
    <property type="entry name" value="ProC C-terminal domain-like"/>
    <property type="match status" value="1"/>
</dbReference>
<evidence type="ECO:0000256" key="8">
    <source>
        <dbReference type="PIRSR" id="PIRSR000193-1"/>
    </source>
</evidence>
<evidence type="ECO:0000256" key="6">
    <source>
        <dbReference type="HAMAP-Rule" id="MF_01925"/>
    </source>
</evidence>
<dbReference type="NCBIfam" id="TIGR00112">
    <property type="entry name" value="proC"/>
    <property type="match status" value="1"/>
</dbReference>
<protein>
    <recommendedName>
        <fullName evidence="6 7">Pyrroline-5-carboxylate reductase</fullName>
        <shortName evidence="6">P5C reductase</shortName>
        <shortName evidence="6">P5CR</shortName>
        <ecNumber evidence="6 7">1.5.1.2</ecNumber>
    </recommendedName>
    <alternativeName>
        <fullName evidence="6">PCA reductase</fullName>
    </alternativeName>
</protein>
<evidence type="ECO:0000256" key="1">
    <source>
        <dbReference type="ARBA" id="ARBA00005525"/>
    </source>
</evidence>
<evidence type="ECO:0000259" key="10">
    <source>
        <dbReference type="Pfam" id="PF03807"/>
    </source>
</evidence>
<dbReference type="GO" id="GO:0055129">
    <property type="term" value="P:L-proline biosynthetic process"/>
    <property type="evidence" value="ECO:0007669"/>
    <property type="project" value="UniProtKB-UniRule"/>
</dbReference>
<proteinExistence type="inferred from homology"/>
<keyword evidence="3 6" id="KW-0521">NADP</keyword>
<feature type="domain" description="Pyrroline-5-carboxylate reductase dimerisation" evidence="11">
    <location>
        <begin position="153"/>
        <end position="257"/>
    </location>
</feature>
<dbReference type="InterPro" id="IPR036291">
    <property type="entry name" value="NAD(P)-bd_dom_sf"/>
</dbReference>
<dbReference type="EC" id="1.5.1.2" evidence="6 7"/>
<dbReference type="STRING" id="1348632.GCA_001591745_00803"/>
<dbReference type="FunFam" id="1.10.3730.10:FF:000001">
    <property type="entry name" value="Pyrroline-5-carboxylate reductase"/>
    <property type="match status" value="1"/>
</dbReference>
<keyword evidence="13" id="KW-1185">Reference proteome</keyword>
<evidence type="ECO:0000256" key="5">
    <source>
        <dbReference type="ARBA" id="ARBA00058118"/>
    </source>
</evidence>
<dbReference type="InterPro" id="IPR008927">
    <property type="entry name" value="6-PGluconate_DH-like_C_sf"/>
</dbReference>
<dbReference type="OrthoDB" id="9805754at2"/>
<evidence type="ECO:0000256" key="9">
    <source>
        <dbReference type="RuleBase" id="RU003903"/>
    </source>
</evidence>
<dbReference type="InterPro" id="IPR028939">
    <property type="entry name" value="P5C_Rdtase_cat_N"/>
</dbReference>
<feature type="domain" description="Pyrroline-5-carboxylate reductase catalytic N-terminal" evidence="10">
    <location>
        <begin position="3"/>
        <end position="90"/>
    </location>
</feature>
<evidence type="ECO:0000313" key="13">
    <source>
        <dbReference type="Proteomes" id="UP000242246"/>
    </source>
</evidence>
<name>A0A2A5S0F5_9LACT</name>
<dbReference type="SUPFAM" id="SSF48179">
    <property type="entry name" value="6-phosphogluconate dehydrogenase C-terminal domain-like"/>
    <property type="match status" value="1"/>
</dbReference>
<reference evidence="12 13" key="1">
    <citation type="submission" date="2014-12" db="EMBL/GenBank/DDBJ databases">
        <title>Draft genome sequences of 10 type strains of Lactococcus.</title>
        <authorList>
            <person name="Sun Z."/>
            <person name="Zhong Z."/>
            <person name="Liu W."/>
            <person name="Zhang W."/>
            <person name="Zhang H."/>
        </authorList>
    </citation>
    <scope>NUCLEOTIDE SEQUENCE [LARGE SCALE GENOMIC DNA]</scope>
    <source>
        <strain evidence="12 13">DSM 20686</strain>
    </source>
</reference>
<evidence type="ECO:0000313" key="12">
    <source>
        <dbReference type="EMBL" id="PCS06961.1"/>
    </source>
</evidence>
<dbReference type="InterPro" id="IPR053790">
    <property type="entry name" value="P5CR-like_CS"/>
</dbReference>
<dbReference type="UniPathway" id="UPA00098">
    <property type="reaction ID" value="UER00361"/>
</dbReference>
<feature type="binding site" evidence="8">
    <location>
        <position position="53"/>
    </location>
    <ligand>
        <name>NADPH</name>
        <dbReference type="ChEBI" id="CHEBI:57783"/>
    </ligand>
</feature>
<dbReference type="PIRSF" id="PIRSF000193">
    <property type="entry name" value="Pyrrol-5-carb_rd"/>
    <property type="match status" value="1"/>
</dbReference>
<dbReference type="RefSeq" id="WP_068161887.1">
    <property type="nucleotide sequence ID" value="NZ_JXJX01000006.1"/>
</dbReference>
<sequence>MITIGFIGAGKMASAIINGLDKKQCQIQLSASSAHSTQKHAQALNVTAAASHNDLIQSSDIIVLAVKPHIIPSVLTQHKIDKPIVSIAAGMTLSDLAELTSPTQPLIRVMPNINATIQKATTGITRNENVSDDTFATVVSIFERVGSVHEIAEKDFGTFTALAGSSPAYIYMFIDAMSRAGVLHGMPKDVSTKIVSETVLASAEMVLKSGENPWTLVDNVSSPGGTTVAGVVSLEQHNFVATVIDAITATVEKNNQMRQ</sequence>